<organism evidence="1">
    <name type="scientific">Hexamita inflata</name>
    <dbReference type="NCBI Taxonomy" id="28002"/>
    <lineage>
        <taxon>Eukaryota</taxon>
        <taxon>Metamonada</taxon>
        <taxon>Diplomonadida</taxon>
        <taxon>Hexamitidae</taxon>
        <taxon>Hexamitinae</taxon>
        <taxon>Hexamita</taxon>
    </lineage>
</organism>
<reference evidence="2 3" key="2">
    <citation type="submission" date="2024-07" db="EMBL/GenBank/DDBJ databases">
        <authorList>
            <person name="Akdeniz Z."/>
        </authorList>
    </citation>
    <scope>NUCLEOTIDE SEQUENCE [LARGE SCALE GENOMIC DNA]</scope>
</reference>
<name>A0AA86PIN7_9EUKA</name>
<comment type="caution">
    <text evidence="1">The sequence shown here is derived from an EMBL/GenBank/DDBJ whole genome shotgun (WGS) entry which is preliminary data.</text>
</comment>
<accession>A0AA86PIN7</accession>
<evidence type="ECO:0000313" key="3">
    <source>
        <dbReference type="Proteomes" id="UP001642409"/>
    </source>
</evidence>
<gene>
    <name evidence="1" type="ORF">HINF_LOCUS26848</name>
    <name evidence="2" type="ORF">HINF_LOCUS64086</name>
</gene>
<dbReference type="Proteomes" id="UP001642409">
    <property type="component" value="Unassembled WGS sequence"/>
</dbReference>
<protein>
    <submittedName>
        <fullName evidence="2">Hypothetical_protein</fullName>
    </submittedName>
</protein>
<dbReference type="AlphaFoldDB" id="A0AA86PIN7"/>
<sequence>MRCILQFGEVVKEVQIDGKHILSELRIKTVQLFGIDITQYQFTKNGDIVYESFSNTEDDQLFIVTHKSTRYVDRINEVQSRAKHIVEEKKSVIQSEEFKQLVKQTGKKSVNMIAKALAGALKQLENTELEKYENMTDSGDKLMKMFLLERYTVKPEQIQKNATKFASWGQQKLQKIE</sequence>
<dbReference type="EMBL" id="CATOUU010000662">
    <property type="protein sequence ID" value="CAI9939203.1"/>
    <property type="molecule type" value="Genomic_DNA"/>
</dbReference>
<proteinExistence type="predicted"/>
<reference evidence="1" key="1">
    <citation type="submission" date="2023-06" db="EMBL/GenBank/DDBJ databases">
        <authorList>
            <person name="Kurt Z."/>
        </authorList>
    </citation>
    <scope>NUCLEOTIDE SEQUENCE</scope>
</reference>
<dbReference type="EMBL" id="CAXDID020000407">
    <property type="protein sequence ID" value="CAL6088353.1"/>
    <property type="molecule type" value="Genomic_DNA"/>
</dbReference>
<evidence type="ECO:0000313" key="1">
    <source>
        <dbReference type="EMBL" id="CAI9939203.1"/>
    </source>
</evidence>
<evidence type="ECO:0000313" key="2">
    <source>
        <dbReference type="EMBL" id="CAL6088353.1"/>
    </source>
</evidence>
<keyword evidence="3" id="KW-1185">Reference proteome</keyword>